<gene>
    <name evidence="1" type="ORF">DSCOOX_36100</name>
</gene>
<accession>A0A5K8AER4</accession>
<name>A0A5K8AER4_9BACT</name>
<dbReference type="AlphaFoldDB" id="A0A5K8AER4"/>
<keyword evidence="2" id="KW-1185">Reference proteome</keyword>
<protein>
    <submittedName>
        <fullName evidence="1">Uncharacterized protein</fullName>
    </submittedName>
</protein>
<dbReference type="EMBL" id="AP021879">
    <property type="protein sequence ID" value="BBO90430.1"/>
    <property type="molecule type" value="Genomic_DNA"/>
</dbReference>
<evidence type="ECO:0000313" key="2">
    <source>
        <dbReference type="Proteomes" id="UP000422108"/>
    </source>
</evidence>
<dbReference type="Proteomes" id="UP000422108">
    <property type="component" value="Chromosome"/>
</dbReference>
<evidence type="ECO:0000313" key="1">
    <source>
        <dbReference type="EMBL" id="BBO90430.1"/>
    </source>
</evidence>
<organism evidence="1 2">
    <name type="scientific">Desulfosarcina ovata subsp. ovata</name>
    <dbReference type="NCBI Taxonomy" id="2752305"/>
    <lineage>
        <taxon>Bacteria</taxon>
        <taxon>Pseudomonadati</taxon>
        <taxon>Thermodesulfobacteriota</taxon>
        <taxon>Desulfobacteria</taxon>
        <taxon>Desulfobacterales</taxon>
        <taxon>Desulfosarcinaceae</taxon>
        <taxon>Desulfosarcina</taxon>
    </lineage>
</organism>
<proteinExistence type="predicted"/>
<sequence>MNVKDQMKNSKWWYFIYFKIDFILHLKARFSWLPHLLDVYSKQLGNSQGQMVYIDSSGLECVLRFKAFLGYRTSSRKQGSSWHKIDL</sequence>
<reference evidence="1 2" key="1">
    <citation type="submission" date="2019-11" db="EMBL/GenBank/DDBJ databases">
        <title>Comparative genomics of hydrocarbon-degrading Desulfosarcina strains.</title>
        <authorList>
            <person name="Watanabe M."/>
            <person name="Kojima H."/>
            <person name="Fukui M."/>
        </authorList>
    </citation>
    <scope>NUCLEOTIDE SEQUENCE [LARGE SCALE GENOMIC DNA]</scope>
    <source>
        <strain evidence="2">oXyS1</strain>
    </source>
</reference>